<proteinExistence type="predicted"/>
<organism evidence="5 6">
    <name type="scientific">Geodia barretti</name>
    <name type="common">Barrett's horny sponge</name>
    <dbReference type="NCBI Taxonomy" id="519541"/>
    <lineage>
        <taxon>Eukaryota</taxon>
        <taxon>Metazoa</taxon>
        <taxon>Porifera</taxon>
        <taxon>Demospongiae</taxon>
        <taxon>Heteroscleromorpha</taxon>
        <taxon>Tetractinellida</taxon>
        <taxon>Astrophorina</taxon>
        <taxon>Geodiidae</taxon>
        <taxon>Geodia</taxon>
    </lineage>
</organism>
<dbReference type="CDD" id="cd02696">
    <property type="entry name" value="MurNAc-LAA"/>
    <property type="match status" value="1"/>
</dbReference>
<dbReference type="AlphaFoldDB" id="A0AA35SUS4"/>
<evidence type="ECO:0000256" key="1">
    <source>
        <dbReference type="ARBA" id="ARBA00022801"/>
    </source>
</evidence>
<sequence>MIGLKPLLSFICIVLIVLTGCGEKREKQEKPDEWHKPSQADFAIPPYARYLEGIKICLDPGHGGQAHLPNYKRGPTGLREAEVNLRVALYLHEFLTEVGAIVFMTRTDDSFVSISDRSKLANKNVVDFFISLHHNFFSNPETNYTSTWYHQDADDSRTSLDLARYVQQSVVDTLQLPQFPPTGLYSDRLVIPSGFGVLRQTKRPAILCEASFYSDPEEEQRLKEKSYNKREAYGYFLGIARYVAAGLPKGILLTPAPESSVETKTPRIQIRVADGLHERGAWMLKRQQVFSDSIRVKLDGTVVPHQYLRTEDLIVVTLPKPLSNGVHLVETDLVNYYGNHSLPNKQWFKVVPPAAKLKLRAWTKTLPPDGASYVGITATALDKNGLPIADDEPIHAQTSLGRLAETESTSQNGEARFYLHTDATQPQSGRAQGESCLQRQISNHHHPF</sequence>
<protein>
    <submittedName>
        <fullName evidence="5">N-acetylmuramoyl-L-alanine amidase YrvJ</fullName>
    </submittedName>
</protein>
<name>A0AA35SUS4_GEOBA</name>
<dbReference type="Gene3D" id="2.60.40.10">
    <property type="entry name" value="Immunoglobulins"/>
    <property type="match status" value="1"/>
</dbReference>
<feature type="compositionally biased region" description="Polar residues" evidence="2">
    <location>
        <begin position="423"/>
        <end position="441"/>
    </location>
</feature>
<dbReference type="SUPFAM" id="SSF53187">
    <property type="entry name" value="Zn-dependent exopeptidases"/>
    <property type="match status" value="1"/>
</dbReference>
<dbReference type="GO" id="GO:0008745">
    <property type="term" value="F:N-acetylmuramoyl-L-alanine amidase activity"/>
    <property type="evidence" value="ECO:0007669"/>
    <property type="project" value="InterPro"/>
</dbReference>
<keyword evidence="6" id="KW-1185">Reference proteome</keyword>
<dbReference type="PANTHER" id="PTHR30404:SF0">
    <property type="entry name" value="N-ACETYLMURAMOYL-L-ALANINE AMIDASE AMIC"/>
    <property type="match status" value="1"/>
</dbReference>
<accession>A0AA35SUS4</accession>
<evidence type="ECO:0000259" key="4">
    <source>
        <dbReference type="SMART" id="SM00646"/>
    </source>
</evidence>
<keyword evidence="3" id="KW-0732">Signal</keyword>
<dbReference type="GO" id="GO:0009253">
    <property type="term" value="P:peptidoglycan catabolic process"/>
    <property type="evidence" value="ECO:0007669"/>
    <property type="project" value="InterPro"/>
</dbReference>
<dbReference type="Gene3D" id="3.40.630.40">
    <property type="entry name" value="Zn-dependent exopeptidases"/>
    <property type="match status" value="1"/>
</dbReference>
<dbReference type="EMBL" id="CASHTH010002825">
    <property type="protein sequence ID" value="CAI8035722.1"/>
    <property type="molecule type" value="Genomic_DNA"/>
</dbReference>
<dbReference type="InterPro" id="IPR050695">
    <property type="entry name" value="N-acetylmuramoyl_amidase_3"/>
</dbReference>
<feature type="chain" id="PRO_5041440035" evidence="3">
    <location>
        <begin position="23"/>
        <end position="448"/>
    </location>
</feature>
<reference evidence="5" key="1">
    <citation type="submission" date="2023-03" db="EMBL/GenBank/DDBJ databases">
        <authorList>
            <person name="Steffen K."/>
            <person name="Cardenas P."/>
        </authorList>
    </citation>
    <scope>NUCLEOTIDE SEQUENCE</scope>
</reference>
<feature type="signal peptide" evidence="3">
    <location>
        <begin position="1"/>
        <end position="22"/>
    </location>
</feature>
<feature type="domain" description="MurNAc-LAA" evidence="4">
    <location>
        <begin position="118"/>
        <end position="240"/>
    </location>
</feature>
<keyword evidence="1" id="KW-0378">Hydrolase</keyword>
<dbReference type="PANTHER" id="PTHR30404">
    <property type="entry name" value="N-ACETYLMURAMOYL-L-ALANINE AMIDASE"/>
    <property type="match status" value="1"/>
</dbReference>
<dbReference type="InterPro" id="IPR002508">
    <property type="entry name" value="MurNAc-LAA_cat"/>
</dbReference>
<dbReference type="InterPro" id="IPR013783">
    <property type="entry name" value="Ig-like_fold"/>
</dbReference>
<evidence type="ECO:0000313" key="6">
    <source>
        <dbReference type="Proteomes" id="UP001174909"/>
    </source>
</evidence>
<gene>
    <name evidence="5" type="ORF">GBAR_LOCUS20024</name>
</gene>
<feature type="region of interest" description="Disordered" evidence="2">
    <location>
        <begin position="423"/>
        <end position="448"/>
    </location>
</feature>
<dbReference type="PROSITE" id="PS51257">
    <property type="entry name" value="PROKAR_LIPOPROTEIN"/>
    <property type="match status" value="1"/>
</dbReference>
<dbReference type="SMART" id="SM00646">
    <property type="entry name" value="Ami_3"/>
    <property type="match status" value="1"/>
</dbReference>
<dbReference type="Pfam" id="PF01520">
    <property type="entry name" value="Amidase_3"/>
    <property type="match status" value="1"/>
</dbReference>
<evidence type="ECO:0000313" key="5">
    <source>
        <dbReference type="EMBL" id="CAI8035722.1"/>
    </source>
</evidence>
<dbReference type="Proteomes" id="UP001174909">
    <property type="component" value="Unassembled WGS sequence"/>
</dbReference>
<evidence type="ECO:0000256" key="3">
    <source>
        <dbReference type="SAM" id="SignalP"/>
    </source>
</evidence>
<evidence type="ECO:0000256" key="2">
    <source>
        <dbReference type="SAM" id="MobiDB-lite"/>
    </source>
</evidence>
<comment type="caution">
    <text evidence="5">The sequence shown here is derived from an EMBL/GenBank/DDBJ whole genome shotgun (WGS) entry which is preliminary data.</text>
</comment>